<evidence type="ECO:0000313" key="1">
    <source>
        <dbReference type="EMBL" id="MBZ0155813.1"/>
    </source>
</evidence>
<comment type="caution">
    <text evidence="1">The sequence shown here is derived from an EMBL/GenBank/DDBJ whole genome shotgun (WGS) entry which is preliminary data.</text>
</comment>
<organism evidence="1 2">
    <name type="scientific">Candidatus Nitrobium versatile</name>
    <dbReference type="NCBI Taxonomy" id="2884831"/>
    <lineage>
        <taxon>Bacteria</taxon>
        <taxon>Pseudomonadati</taxon>
        <taxon>Nitrospirota</taxon>
        <taxon>Nitrospiria</taxon>
        <taxon>Nitrospirales</taxon>
        <taxon>Nitrospiraceae</taxon>
        <taxon>Candidatus Nitrobium</taxon>
    </lineage>
</organism>
<evidence type="ECO:0000313" key="2">
    <source>
        <dbReference type="Proteomes" id="UP000705867"/>
    </source>
</evidence>
<dbReference type="AlphaFoldDB" id="A0A953J553"/>
<sequence length="439" mass="50533">MKKILLAYESARRELDYLIVLKNSLEARGYRCELACVYFNLVSMIYSFVPHILVMPWTRSDSVYFKAALDVNKNMIIIDTHAEQLLDAEQAEYVLGRHSKKVADYHLVWGPHFRDRWLGDVNDNVYVVGNMRMDLYGPPYDRLFSSDLKQHWGLEGKRIILFISSFGGVFYPEESVTLHEKTFKNIRNEISEAKRQIAAISGFVAEFLSANRYPDLMFVIRPHPTDNVTGLRKYFPKSERLGIIASGGIHEWIVNADAVFSCISTAILDSYMMAKPSWIVETEGATHNKASHMRFAKAVNNFQDFKGAIEAALAGEYDPSLYWHRTELEKYVADNYGIIDGRSFDRMVQAIDDICRRGKTLKNINIQNVQAFDIVKSRLKEKIKTTLADKHILGLTKRWSVLQKEYVTRDEMDRRGESFKTILSNVRRSSLKTTPTQIV</sequence>
<evidence type="ECO:0008006" key="3">
    <source>
        <dbReference type="Google" id="ProtNLM"/>
    </source>
</evidence>
<proteinExistence type="predicted"/>
<gene>
    <name evidence="1" type="ORF">K8I29_06300</name>
</gene>
<dbReference type="EMBL" id="JAIOIV010000048">
    <property type="protein sequence ID" value="MBZ0155813.1"/>
    <property type="molecule type" value="Genomic_DNA"/>
</dbReference>
<protein>
    <recommendedName>
        <fullName evidence="3">Surface carbohydrate biosynthesis protein</fullName>
    </recommendedName>
</protein>
<reference evidence="1" key="2">
    <citation type="submission" date="2021-08" db="EMBL/GenBank/DDBJ databases">
        <authorList>
            <person name="Dalcin Martins P."/>
        </authorList>
    </citation>
    <scope>NUCLEOTIDE SEQUENCE</scope>
    <source>
        <strain evidence="1">MAG_39</strain>
    </source>
</reference>
<dbReference type="Proteomes" id="UP000705867">
    <property type="component" value="Unassembled WGS sequence"/>
</dbReference>
<dbReference type="InterPro" id="IPR030906">
    <property type="entry name" value="Surf_polysacc"/>
</dbReference>
<dbReference type="SUPFAM" id="SSF53756">
    <property type="entry name" value="UDP-Glycosyltransferase/glycogen phosphorylase"/>
    <property type="match status" value="1"/>
</dbReference>
<reference evidence="1" key="1">
    <citation type="journal article" date="2021" name="bioRxiv">
        <title>Unraveling nitrogen, sulfur and carbon metabolic pathways and microbial community transcriptional responses to substrate deprivation and toxicity stresses in a bioreactor mimicking anoxic brackish coastal sediment conditions.</title>
        <authorList>
            <person name="Martins P.D."/>
            <person name="Echeveste M.J."/>
            <person name="Arshad A."/>
            <person name="Kurth J."/>
            <person name="Ouboter H."/>
            <person name="Jetten M.S.M."/>
            <person name="Welte C.U."/>
        </authorList>
    </citation>
    <scope>NUCLEOTIDE SEQUENCE</scope>
    <source>
        <strain evidence="1">MAG_39</strain>
    </source>
</reference>
<name>A0A953J553_9BACT</name>
<accession>A0A953J553</accession>
<dbReference type="NCBIfam" id="TIGR04396">
    <property type="entry name" value="surf_polysacc"/>
    <property type="match status" value="1"/>
</dbReference>